<dbReference type="EMBL" id="JH994035">
    <property type="protein sequence ID" value="ELQ74550.1"/>
    <property type="molecule type" value="Genomic_DNA"/>
</dbReference>
<sequence>MVHKSERAIVVLQPTKKKIINKRVLEERKTEKERQEKQLRKKGEEIVADKMRQERRTIHWKKGTGEKNRSLAESATKKDIINGDARKIGEKIKGILNIYIRSIKKNI</sequence>
<reference evidence="1 2" key="1">
    <citation type="journal article" date="2012" name="PLoS Pathog.">
        <title>The genome of the obligate intracellular parasite Trachipleistophora hominis: new insights into microsporidian genome dynamics and reductive evolution.</title>
        <authorList>
            <person name="Heinz E."/>
            <person name="Williams T.A."/>
            <person name="Nakjang S."/>
            <person name="Noel C.J."/>
            <person name="Swan D.C."/>
            <person name="Goldberg A.V."/>
            <person name="Harris S.R."/>
            <person name="Weinmaier T."/>
            <person name="Markert S."/>
            <person name="Becher D."/>
            <person name="Bernhardt J."/>
            <person name="Dagan T."/>
            <person name="Hacker C."/>
            <person name="Lucocq J.M."/>
            <person name="Schweder T."/>
            <person name="Rattei T."/>
            <person name="Hall N."/>
            <person name="Hirt R.P."/>
            <person name="Embley T.M."/>
        </authorList>
    </citation>
    <scope>NUCLEOTIDE SEQUENCE [LARGE SCALE GENOMIC DNA]</scope>
</reference>
<evidence type="ECO:0000313" key="2">
    <source>
        <dbReference type="Proteomes" id="UP000011185"/>
    </source>
</evidence>
<dbReference type="AlphaFoldDB" id="L7JT96"/>
<evidence type="ECO:0000313" key="1">
    <source>
        <dbReference type="EMBL" id="ELQ74550.1"/>
    </source>
</evidence>
<name>L7JT96_TRAHO</name>
<keyword evidence="2" id="KW-1185">Reference proteome</keyword>
<dbReference type="HOGENOM" id="CLU_2211807_0_0_1"/>
<dbReference type="VEuPathDB" id="MicrosporidiaDB:THOM_2463"/>
<gene>
    <name evidence="1" type="ORF">THOM_2463</name>
</gene>
<protein>
    <submittedName>
        <fullName evidence="1">Uncharacterized protein</fullName>
    </submittedName>
</protein>
<dbReference type="Proteomes" id="UP000011185">
    <property type="component" value="Unassembled WGS sequence"/>
</dbReference>
<proteinExistence type="predicted"/>
<dbReference type="InParanoid" id="L7JT96"/>
<accession>L7JT96</accession>
<organism evidence="1 2">
    <name type="scientific">Trachipleistophora hominis</name>
    <name type="common">Microsporidian parasite</name>
    <dbReference type="NCBI Taxonomy" id="72359"/>
    <lineage>
        <taxon>Eukaryota</taxon>
        <taxon>Fungi</taxon>
        <taxon>Fungi incertae sedis</taxon>
        <taxon>Microsporidia</taxon>
        <taxon>Pleistophoridae</taxon>
        <taxon>Trachipleistophora</taxon>
    </lineage>
</organism>